<dbReference type="PRINTS" id="PR00364">
    <property type="entry name" value="DISEASERSIST"/>
</dbReference>
<evidence type="ECO:0000313" key="7">
    <source>
        <dbReference type="EMBL" id="KFK38030.1"/>
    </source>
</evidence>
<dbReference type="InterPro" id="IPR011713">
    <property type="entry name" value="Leu-rich_rpt_3"/>
</dbReference>
<dbReference type="Pfam" id="PF07725">
    <property type="entry name" value="LRR_3"/>
    <property type="match status" value="1"/>
</dbReference>
<dbReference type="FunFam" id="3.80.10.10:FF:000386">
    <property type="entry name" value="Disease resistance protein RPS4"/>
    <property type="match status" value="1"/>
</dbReference>
<dbReference type="AlphaFoldDB" id="A0A087H7C8"/>
<keyword evidence="5" id="KW-0472">Membrane</keyword>
<dbReference type="FunFam" id="3.40.50.300:FF:001002">
    <property type="entry name" value="Disease resistance protein (TIR-NBS-LRR class)"/>
    <property type="match status" value="1"/>
</dbReference>
<dbReference type="Gene3D" id="3.40.50.300">
    <property type="entry name" value="P-loop containing nucleotide triphosphate hydrolases"/>
    <property type="match status" value="1"/>
</dbReference>
<keyword evidence="5" id="KW-0812">Transmembrane</keyword>
<evidence type="ECO:0000256" key="1">
    <source>
        <dbReference type="ARBA" id="ARBA00022614"/>
    </source>
</evidence>
<accession>A0A087H7C8</accession>
<dbReference type="PANTHER" id="PTHR11017:SF225">
    <property type="entry name" value="ADP-RIBOSYL CYCLASE_CYCLIC ADP-RIBOSE HYDROLASE-RELATED"/>
    <property type="match status" value="1"/>
</dbReference>
<name>A0A087H7C8_ARAAL</name>
<gene>
    <name evidence="7" type="ordered locus">AALP_Aa3g061300</name>
</gene>
<feature type="domain" description="AAA+ ATPase" evidence="6">
    <location>
        <begin position="22"/>
        <end position="170"/>
    </location>
</feature>
<dbReference type="PANTHER" id="PTHR11017">
    <property type="entry name" value="LEUCINE-RICH REPEAT-CONTAINING PROTEIN"/>
    <property type="match status" value="1"/>
</dbReference>
<proteinExistence type="predicted"/>
<dbReference type="eggNOG" id="ENOG502QQ7T">
    <property type="taxonomic scope" value="Eukaryota"/>
</dbReference>
<dbReference type="SMART" id="SM00382">
    <property type="entry name" value="AAA"/>
    <property type="match status" value="1"/>
</dbReference>
<evidence type="ECO:0000313" key="8">
    <source>
        <dbReference type="Proteomes" id="UP000029120"/>
    </source>
</evidence>
<dbReference type="InterPro" id="IPR002182">
    <property type="entry name" value="NB-ARC"/>
</dbReference>
<organism evidence="7 8">
    <name type="scientific">Arabis alpina</name>
    <name type="common">Alpine rock-cress</name>
    <dbReference type="NCBI Taxonomy" id="50452"/>
    <lineage>
        <taxon>Eukaryota</taxon>
        <taxon>Viridiplantae</taxon>
        <taxon>Streptophyta</taxon>
        <taxon>Embryophyta</taxon>
        <taxon>Tracheophyta</taxon>
        <taxon>Spermatophyta</taxon>
        <taxon>Magnoliopsida</taxon>
        <taxon>eudicotyledons</taxon>
        <taxon>Gunneridae</taxon>
        <taxon>Pentapetalae</taxon>
        <taxon>rosids</taxon>
        <taxon>malvids</taxon>
        <taxon>Brassicales</taxon>
        <taxon>Brassicaceae</taxon>
        <taxon>Arabideae</taxon>
        <taxon>Arabis</taxon>
    </lineage>
</organism>
<evidence type="ECO:0000256" key="4">
    <source>
        <dbReference type="ARBA" id="ARBA00023027"/>
    </source>
</evidence>
<dbReference type="SUPFAM" id="SSF52058">
    <property type="entry name" value="L domain-like"/>
    <property type="match status" value="1"/>
</dbReference>
<evidence type="ECO:0000256" key="2">
    <source>
        <dbReference type="ARBA" id="ARBA00022737"/>
    </source>
</evidence>
<reference evidence="8" key="1">
    <citation type="journal article" date="2015" name="Nat. Plants">
        <title>Genome expansion of Arabis alpina linked with retrotransposition and reduced symmetric DNA methylation.</title>
        <authorList>
            <person name="Willing E.M."/>
            <person name="Rawat V."/>
            <person name="Mandakova T."/>
            <person name="Maumus F."/>
            <person name="James G.V."/>
            <person name="Nordstroem K.J."/>
            <person name="Becker C."/>
            <person name="Warthmann N."/>
            <person name="Chica C."/>
            <person name="Szarzynska B."/>
            <person name="Zytnicki M."/>
            <person name="Albani M.C."/>
            <person name="Kiefer C."/>
            <person name="Bergonzi S."/>
            <person name="Castaings L."/>
            <person name="Mateos J.L."/>
            <person name="Berns M.C."/>
            <person name="Bujdoso N."/>
            <person name="Piofczyk T."/>
            <person name="de Lorenzo L."/>
            <person name="Barrero-Sicilia C."/>
            <person name="Mateos I."/>
            <person name="Piednoel M."/>
            <person name="Hagmann J."/>
            <person name="Chen-Min-Tao R."/>
            <person name="Iglesias-Fernandez R."/>
            <person name="Schuster S.C."/>
            <person name="Alonso-Blanco C."/>
            <person name="Roudier F."/>
            <person name="Carbonero P."/>
            <person name="Paz-Ares J."/>
            <person name="Davis S.J."/>
            <person name="Pecinka A."/>
            <person name="Quesneville H."/>
            <person name="Colot V."/>
            <person name="Lysak M.A."/>
            <person name="Weigel D."/>
            <person name="Coupland G."/>
            <person name="Schneeberger K."/>
        </authorList>
    </citation>
    <scope>NUCLEOTIDE SEQUENCE [LARGE SCALE GENOMIC DNA]</scope>
    <source>
        <strain evidence="8">cv. Pajares</strain>
    </source>
</reference>
<sequence>MVGIEAHLERLQSMLHLDYDDGAMIVGISGPAGIGKTTIARALHRRLSCNFQLTCFMKNIKGSYNHGLDEYGLKLRLQEQLLSKILNENGIRIYHLGAIRERLCDQKVLIILDDVDDLQQLEALANETNWFGRGSRILVTTEDQEILEQHSMNNIYHVGFPNEEEARKMFCRYAFNQSSTPDGFESLVERVKKVCSNLPMGLRFMGSSLRRKNIEDWEYILNKLETSLDPKIEGVLRLGYDNLHKDDQFLFLLIAFFFNNKDENHVMVMLADSLLNVRYGLKTLADKSLIQISTKGKIVMHKLLQQVGREVVERQDPRRRQILINADEIRNVLENNCGSTSVRDIYFDISTISKDVHISARAFKKMCNLQFLSIFNTRRDTNVRVHVSEDMDFPPRLRFLRWEAYPGKCLPPTFKPEYLVRLVLRHNKLKKLWEGSQALTNLKKMDLYWSLDLKELPDLSSATSLEKLDLTSCKSLVEIPTSVGNLRKLEELEMDLCINLQVVPTLINLAYLQRVWMMGCRKLRKIPDFSRNIKSLRIADTMLEELPESIRHWSGLASLTIYGSVHPYPLVTEPFLEGSGADIERLPDWIKDLHGLTELCIGGCPKLLSLPELPGLLTTLQVDSCESLETLISFPINSQIEYLSFPNCFKLSEEDAMRVITQRSLETCLPGKDIPAEFIHQGIGDSFTIPSSFCKFRICLVVSPKPHRQSLYTEVSCCFFDLLCHIRINGSITEENILRRLPHIQAEHLFIFPYQLLKDDDWFELNRDNQIALEFSTSSEDIEVIKIGLRPLEEESSEDDDDSLSDRRNVCDAPKESFFESYAMFLSLIFLFLLSLIFLIFKET</sequence>
<dbReference type="GO" id="GO:0006952">
    <property type="term" value="P:defense response"/>
    <property type="evidence" value="ECO:0007669"/>
    <property type="project" value="InterPro"/>
</dbReference>
<dbReference type="Pfam" id="PF23282">
    <property type="entry name" value="WHD_ROQ1"/>
    <property type="match status" value="1"/>
</dbReference>
<feature type="transmembrane region" description="Helical" evidence="5">
    <location>
        <begin position="822"/>
        <end position="841"/>
    </location>
</feature>
<dbReference type="Pfam" id="PF00931">
    <property type="entry name" value="NB-ARC"/>
    <property type="match status" value="1"/>
</dbReference>
<keyword evidence="4" id="KW-0520">NAD</keyword>
<dbReference type="OMA" id="CHIRING"/>
<evidence type="ECO:0000259" key="6">
    <source>
        <dbReference type="SMART" id="SM00382"/>
    </source>
</evidence>
<protein>
    <recommendedName>
        <fullName evidence="6">AAA+ ATPase domain-containing protein</fullName>
    </recommendedName>
</protein>
<dbReference type="InterPro" id="IPR058192">
    <property type="entry name" value="WHD_ROQ1-like"/>
</dbReference>
<dbReference type="InterPro" id="IPR044974">
    <property type="entry name" value="Disease_R_plants"/>
</dbReference>
<dbReference type="OrthoDB" id="1749092at2759"/>
<keyword evidence="2" id="KW-0677">Repeat</keyword>
<dbReference type="FunFam" id="1.10.8.430:FF:000002">
    <property type="entry name" value="Disease resistance protein (TIR-NBS-LRR class)"/>
    <property type="match status" value="1"/>
</dbReference>
<keyword evidence="5" id="KW-1133">Transmembrane helix</keyword>
<dbReference type="Gene3D" id="1.10.8.430">
    <property type="entry name" value="Helical domain of apoptotic protease-activating factors"/>
    <property type="match status" value="1"/>
</dbReference>
<dbReference type="EMBL" id="CM002871">
    <property type="protein sequence ID" value="KFK38030.1"/>
    <property type="molecule type" value="Genomic_DNA"/>
</dbReference>
<evidence type="ECO:0000256" key="5">
    <source>
        <dbReference type="SAM" id="Phobius"/>
    </source>
</evidence>
<dbReference type="SUPFAM" id="SSF52540">
    <property type="entry name" value="P-loop containing nucleoside triphosphate hydrolases"/>
    <property type="match status" value="1"/>
</dbReference>
<keyword evidence="1" id="KW-0433">Leucine-rich repeat</keyword>
<dbReference type="GO" id="GO:0043531">
    <property type="term" value="F:ADP binding"/>
    <property type="evidence" value="ECO:0007669"/>
    <property type="project" value="InterPro"/>
</dbReference>
<evidence type="ECO:0000256" key="3">
    <source>
        <dbReference type="ARBA" id="ARBA00022801"/>
    </source>
</evidence>
<dbReference type="Gene3D" id="3.80.10.10">
    <property type="entry name" value="Ribonuclease Inhibitor"/>
    <property type="match status" value="2"/>
</dbReference>
<keyword evidence="3" id="KW-0378">Hydrolase</keyword>
<dbReference type="Gramene" id="KFK38030">
    <property type="protein sequence ID" value="KFK38030"/>
    <property type="gene ID" value="AALP_AA3G061300"/>
</dbReference>
<dbReference type="InterPro" id="IPR003593">
    <property type="entry name" value="AAA+_ATPase"/>
</dbReference>
<keyword evidence="8" id="KW-1185">Reference proteome</keyword>
<dbReference type="Proteomes" id="UP000029120">
    <property type="component" value="Chromosome 3"/>
</dbReference>
<dbReference type="InterPro" id="IPR027417">
    <property type="entry name" value="P-loop_NTPase"/>
</dbReference>
<dbReference type="InterPro" id="IPR042197">
    <property type="entry name" value="Apaf_helical"/>
</dbReference>
<dbReference type="InterPro" id="IPR032675">
    <property type="entry name" value="LRR_dom_sf"/>
</dbReference>
<dbReference type="GO" id="GO:0016787">
    <property type="term" value="F:hydrolase activity"/>
    <property type="evidence" value="ECO:0007669"/>
    <property type="project" value="UniProtKB-KW"/>
</dbReference>